<evidence type="ECO:0000313" key="1">
    <source>
        <dbReference type="EMBL" id="KAF4943825.1"/>
    </source>
</evidence>
<dbReference type="OrthoDB" id="5098606at2759"/>
<reference evidence="1" key="1">
    <citation type="journal article" date="2020" name="BMC Genomics">
        <title>Correction to: Identification and distribution of gene clusters required for synthesis of sphingolipid metabolism inhibitors in diverse species of the filamentous fungus Fusarium.</title>
        <authorList>
            <person name="Kim H.S."/>
            <person name="Lohmar J.M."/>
            <person name="Busman M."/>
            <person name="Brown D.W."/>
            <person name="Naumann T.A."/>
            <person name="Divon H.H."/>
            <person name="Lysoe E."/>
            <person name="Uhlig S."/>
            <person name="Proctor R.H."/>
        </authorList>
    </citation>
    <scope>NUCLEOTIDE SEQUENCE</scope>
    <source>
        <strain evidence="1">NRRL 20472</strain>
    </source>
</reference>
<organism evidence="1 2">
    <name type="scientific">Fusarium sarcochroum</name>
    <dbReference type="NCBI Taxonomy" id="1208366"/>
    <lineage>
        <taxon>Eukaryota</taxon>
        <taxon>Fungi</taxon>
        <taxon>Dikarya</taxon>
        <taxon>Ascomycota</taxon>
        <taxon>Pezizomycotina</taxon>
        <taxon>Sordariomycetes</taxon>
        <taxon>Hypocreomycetidae</taxon>
        <taxon>Hypocreales</taxon>
        <taxon>Nectriaceae</taxon>
        <taxon>Fusarium</taxon>
        <taxon>Fusarium lateritium species complex</taxon>
    </lineage>
</organism>
<comment type="caution">
    <text evidence="1">The sequence shown here is derived from an EMBL/GenBank/DDBJ whole genome shotgun (WGS) entry which is preliminary data.</text>
</comment>
<sequence>MNGIICDSNEQISQWAEPLATTVISLGHVTTPRDAISDESIWASLYEAVMRDQNSIVFVGSPLQKEVALSWPGRLVPEPPAERGPSARKFNHYSYVEFLDFCREDHEERGRHGWWSTDRFREMVIVFHLDINMSAECSLALIAAVHWATLKMHDINSVRVLTVSSESKPDALVGLASYFRLDPVRRLVLTIKDDDDEKRREVQHVVDTRSMDLHAEYRRQKRRGLERQMTIYSPSLIEMPAAMGITVDRYGLKTMNVEKTTDWDMFAMPMPVERISLPLEYDTLHLFLDSSREMAVFDTVTRQVTHTRVSISEQERADQLSLAFRTVKVPSCVAIYIDRSSTHEYLCAGRSRRRLRVCNSETGGFLAAFREFISRGLDEHVASCFFSTPMEKSSFTIMSHRLQIQMKRASPLGLNEGLFRSILPIVGYDHRLALFVALPTGSKAVRMKKIQWAAMAYVGAGNLLKFPDGESIMGRDNCQTLSVKYGSATPYLSYGSTWLALAFCSDMVKSVRNLPKFPPTQEWIESPETGVQISVAACLQFEGTVIALSKVRIGYGMTFPSDFSDLGDIDAREFQRHLLEAFVFQLTKTVDSNTSVVDLSMGTCFADNCVNTWVTEAARRSEETGPVFGVYSEMERAANGNTVRLRDWTWIPASIVKD</sequence>
<dbReference type="AlphaFoldDB" id="A0A8H4SQI9"/>
<keyword evidence="2" id="KW-1185">Reference proteome</keyword>
<evidence type="ECO:0000313" key="2">
    <source>
        <dbReference type="Proteomes" id="UP000622797"/>
    </source>
</evidence>
<name>A0A8H4SQI9_9HYPO</name>
<accession>A0A8H4SQI9</accession>
<dbReference type="EMBL" id="JABEXW010001443">
    <property type="protein sequence ID" value="KAF4943825.1"/>
    <property type="molecule type" value="Genomic_DNA"/>
</dbReference>
<gene>
    <name evidence="1" type="ORF">FSARC_14823</name>
</gene>
<reference evidence="1" key="2">
    <citation type="submission" date="2020-05" db="EMBL/GenBank/DDBJ databases">
        <authorList>
            <person name="Kim H.-S."/>
            <person name="Proctor R.H."/>
            <person name="Brown D.W."/>
        </authorList>
    </citation>
    <scope>NUCLEOTIDE SEQUENCE</scope>
    <source>
        <strain evidence="1">NRRL 20472</strain>
    </source>
</reference>
<protein>
    <submittedName>
        <fullName evidence="1">Uncharacterized protein</fullName>
    </submittedName>
</protein>
<proteinExistence type="predicted"/>
<dbReference type="Proteomes" id="UP000622797">
    <property type="component" value="Unassembled WGS sequence"/>
</dbReference>